<dbReference type="PANTHER" id="PTHR28259">
    <property type="entry name" value="FLUORIDE EXPORT PROTEIN 1-RELATED"/>
    <property type="match status" value="1"/>
</dbReference>
<dbReference type="GO" id="GO:0140114">
    <property type="term" value="P:cellular detoxification of fluoride"/>
    <property type="evidence" value="ECO:0007669"/>
    <property type="project" value="UniProtKB-UniRule"/>
</dbReference>
<reference evidence="11" key="1">
    <citation type="submission" date="2020-06" db="EMBL/GenBank/DDBJ databases">
        <title>Insight into the genomes of haloalkaliphilic bacilli from Kenyan soda lakes.</title>
        <authorList>
            <person name="Mwirichia R."/>
            <person name="Villamizar G.C."/>
            <person name="Poehlein A."/>
            <person name="Mugweru J."/>
            <person name="Kipnyargis A."/>
            <person name="Kiplimo D."/>
            <person name="Orwa P."/>
            <person name="Daniel R."/>
        </authorList>
    </citation>
    <scope>NUCLEOTIDE SEQUENCE</scope>
    <source>
        <strain evidence="11">B1096_S55</strain>
    </source>
</reference>
<keyword evidence="10" id="KW-0915">Sodium</keyword>
<comment type="caution">
    <text evidence="11">The sequence shown here is derived from an EMBL/GenBank/DDBJ whole genome shotgun (WGS) entry which is preliminary data.</text>
</comment>
<dbReference type="GO" id="GO:0046872">
    <property type="term" value="F:metal ion binding"/>
    <property type="evidence" value="ECO:0007669"/>
    <property type="project" value="UniProtKB-KW"/>
</dbReference>
<evidence type="ECO:0000256" key="2">
    <source>
        <dbReference type="ARBA" id="ARBA00022475"/>
    </source>
</evidence>
<dbReference type="GO" id="GO:0005886">
    <property type="term" value="C:plasma membrane"/>
    <property type="evidence" value="ECO:0007669"/>
    <property type="project" value="UniProtKB-SubCell"/>
</dbReference>
<dbReference type="GO" id="GO:0062054">
    <property type="term" value="F:fluoride channel activity"/>
    <property type="evidence" value="ECO:0007669"/>
    <property type="project" value="UniProtKB-UniRule"/>
</dbReference>
<feature type="binding site" evidence="10">
    <location>
        <position position="75"/>
    </location>
    <ligand>
        <name>Na(+)</name>
        <dbReference type="ChEBI" id="CHEBI:29101"/>
        <note>structural</note>
    </ligand>
</feature>
<evidence type="ECO:0000256" key="7">
    <source>
        <dbReference type="ARBA" id="ARBA00035120"/>
    </source>
</evidence>
<keyword evidence="10" id="KW-0479">Metal-binding</keyword>
<comment type="subcellular location">
    <subcellularLocation>
        <location evidence="1 10">Cell membrane</location>
        <topology evidence="1 10">Multi-pass membrane protein</topology>
    </subcellularLocation>
</comment>
<keyword evidence="5 10" id="KW-0472">Membrane</keyword>
<feature type="transmembrane region" description="Helical" evidence="10">
    <location>
        <begin position="96"/>
        <end position="118"/>
    </location>
</feature>
<dbReference type="PANTHER" id="PTHR28259:SF1">
    <property type="entry name" value="FLUORIDE EXPORT PROTEIN 1-RELATED"/>
    <property type="match status" value="1"/>
</dbReference>
<dbReference type="EMBL" id="JABXYM010000001">
    <property type="protein sequence ID" value="MCR6097842.1"/>
    <property type="molecule type" value="Genomic_DNA"/>
</dbReference>
<accession>A0A9Q4B4G6</accession>
<dbReference type="Proteomes" id="UP001057753">
    <property type="component" value="Unassembled WGS sequence"/>
</dbReference>
<feature type="binding site" evidence="10">
    <location>
        <position position="78"/>
    </location>
    <ligand>
        <name>Na(+)</name>
        <dbReference type="ChEBI" id="CHEBI:29101"/>
        <note>structural</note>
    </ligand>
</feature>
<feature type="transmembrane region" description="Helical" evidence="10">
    <location>
        <begin position="69"/>
        <end position="90"/>
    </location>
</feature>
<dbReference type="RefSeq" id="WP_257822227.1">
    <property type="nucleotide sequence ID" value="NZ_JABXYM010000001.1"/>
</dbReference>
<comment type="activity regulation">
    <text evidence="10">Na(+) is not transported, but it plays an essential structural role and its presence is essential for fluoride channel function.</text>
</comment>
<comment type="function">
    <text evidence="9 10">Fluoride-specific ion channel. Important for reducing fluoride concentration in the cell, thus reducing its toxicity.</text>
</comment>
<evidence type="ECO:0000256" key="5">
    <source>
        <dbReference type="ARBA" id="ARBA00023136"/>
    </source>
</evidence>
<sequence length="135" mass="14076">MKQQLAILLSIFIGGVLGTLLRYAINLQTINLLFPLGTILENLLGSFLLGVLTGWGAVKVLPGAWKEGIGVGFCGGFTTMSTLAADAVFIGGERSFMAAAVYIIISLFGGVFLALAGLKAGEEVASRRQKAGDLL</sequence>
<evidence type="ECO:0000256" key="1">
    <source>
        <dbReference type="ARBA" id="ARBA00004651"/>
    </source>
</evidence>
<keyword evidence="6 10" id="KW-0407">Ion channel</keyword>
<proteinExistence type="inferred from homology"/>
<keyword evidence="3 10" id="KW-0812">Transmembrane</keyword>
<evidence type="ECO:0000256" key="9">
    <source>
        <dbReference type="ARBA" id="ARBA00049940"/>
    </source>
</evidence>
<dbReference type="Pfam" id="PF02537">
    <property type="entry name" value="CRCB"/>
    <property type="match status" value="1"/>
</dbReference>
<dbReference type="HAMAP" id="MF_00454">
    <property type="entry name" value="FluC"/>
    <property type="match status" value="1"/>
</dbReference>
<evidence type="ECO:0000256" key="3">
    <source>
        <dbReference type="ARBA" id="ARBA00022692"/>
    </source>
</evidence>
<evidence type="ECO:0000313" key="11">
    <source>
        <dbReference type="EMBL" id="MCR6097842.1"/>
    </source>
</evidence>
<dbReference type="AlphaFoldDB" id="A0A9Q4B4G6"/>
<feature type="transmembrane region" description="Helical" evidence="10">
    <location>
        <begin position="32"/>
        <end position="57"/>
    </location>
</feature>
<evidence type="ECO:0000256" key="10">
    <source>
        <dbReference type="HAMAP-Rule" id="MF_00454"/>
    </source>
</evidence>
<evidence type="ECO:0000256" key="4">
    <source>
        <dbReference type="ARBA" id="ARBA00022989"/>
    </source>
</evidence>
<evidence type="ECO:0000256" key="8">
    <source>
        <dbReference type="ARBA" id="ARBA00035585"/>
    </source>
</evidence>
<comment type="similarity">
    <text evidence="7 10">Belongs to the fluoride channel Fluc/FEX (TC 1.A.43) family.</text>
</comment>
<keyword evidence="4 10" id="KW-1133">Transmembrane helix</keyword>
<organism evidence="11 12">
    <name type="scientific">Salipaludibacillus agaradhaerens</name>
    <name type="common">Bacillus agaradhaerens</name>
    <dbReference type="NCBI Taxonomy" id="76935"/>
    <lineage>
        <taxon>Bacteria</taxon>
        <taxon>Bacillati</taxon>
        <taxon>Bacillota</taxon>
        <taxon>Bacilli</taxon>
        <taxon>Bacillales</taxon>
        <taxon>Bacillaceae</taxon>
    </lineage>
</organism>
<gene>
    <name evidence="10" type="primary">fluC</name>
    <name evidence="10" type="synonym">crcB</name>
    <name evidence="11" type="ORF">HXA33_15000</name>
</gene>
<keyword evidence="12" id="KW-1185">Reference proteome</keyword>
<keyword evidence="2 10" id="KW-1003">Cell membrane</keyword>
<protein>
    <recommendedName>
        <fullName evidence="10">Fluoride-specific ion channel FluC</fullName>
    </recommendedName>
</protein>
<dbReference type="InterPro" id="IPR003691">
    <property type="entry name" value="FluC"/>
</dbReference>
<name>A0A9Q4B4G6_SALAG</name>
<keyword evidence="10" id="KW-0406">Ion transport</keyword>
<comment type="catalytic activity">
    <reaction evidence="8">
        <text>fluoride(in) = fluoride(out)</text>
        <dbReference type="Rhea" id="RHEA:76159"/>
        <dbReference type="ChEBI" id="CHEBI:17051"/>
    </reaction>
    <physiologicalReaction direction="left-to-right" evidence="8">
        <dbReference type="Rhea" id="RHEA:76160"/>
    </physiologicalReaction>
</comment>
<evidence type="ECO:0000313" key="12">
    <source>
        <dbReference type="Proteomes" id="UP001057753"/>
    </source>
</evidence>
<evidence type="ECO:0000256" key="6">
    <source>
        <dbReference type="ARBA" id="ARBA00023303"/>
    </source>
</evidence>
<keyword evidence="10" id="KW-0813">Transport</keyword>